<protein>
    <submittedName>
        <fullName evidence="2">Uncharacterized protein</fullName>
    </submittedName>
</protein>
<sequence length="204" mass="22204">MQLPDHKDLHGCVKVILGDILECSVVDILKLPFGSRIHARWDTIICGERRTIRRSFQDDPERGPARTQLEEWRPAIRSAFESEERARMKYGATLCMPLVSGPGNVMRAIEAELKRLEARTGSTLFDAGTSEACYRIRKVIAAATAPDSNPSSGAKSMPSGLTNVREPMPYIMPAVVRVCLISDAECSQGCGDGPCKRDGDGGAA</sequence>
<evidence type="ECO:0000313" key="3">
    <source>
        <dbReference type="Proteomes" id="UP000029590"/>
    </source>
</evidence>
<dbReference type="RefSeq" id="WP_036049716.1">
    <property type="nucleotide sequence ID" value="NZ_CADEVY010000003.1"/>
</dbReference>
<dbReference type="EMBL" id="JPGG01000015">
    <property type="protein sequence ID" value="KGC17860.1"/>
    <property type="molecule type" value="Genomic_DNA"/>
</dbReference>
<proteinExistence type="predicted"/>
<organism evidence="2 4">
    <name type="scientific">Burkholderia gladioli</name>
    <name type="common">Pseudomonas marginata</name>
    <name type="synonym">Phytomonas marginata</name>
    <dbReference type="NCBI Taxonomy" id="28095"/>
    <lineage>
        <taxon>Bacteria</taxon>
        <taxon>Pseudomonadati</taxon>
        <taxon>Pseudomonadota</taxon>
        <taxon>Betaproteobacteria</taxon>
        <taxon>Burkholderiales</taxon>
        <taxon>Burkholderiaceae</taxon>
        <taxon>Burkholderia</taxon>
    </lineage>
</organism>
<evidence type="ECO:0000313" key="1">
    <source>
        <dbReference type="EMBL" id="KGC17860.1"/>
    </source>
</evidence>
<name>A0A095FLL3_BURGA</name>
<reference evidence="1 3" key="1">
    <citation type="submission" date="2014-04" db="EMBL/GenBank/DDBJ databases">
        <authorList>
            <person name="Bishop-Lilly K.A."/>
            <person name="Broomall S.M."/>
            <person name="Chain P.S."/>
            <person name="Chertkov O."/>
            <person name="Coyne S.R."/>
            <person name="Daligault H.E."/>
            <person name="Davenport K.W."/>
            <person name="Erkkila T."/>
            <person name="Frey K.G."/>
            <person name="Gibbons H.S."/>
            <person name="Gu W."/>
            <person name="Jaissle J."/>
            <person name="Johnson S.L."/>
            <person name="Koroleva G.I."/>
            <person name="Ladner J.T."/>
            <person name="Lo C.-C."/>
            <person name="Minogue T.D."/>
            <person name="Munk C."/>
            <person name="Palacios G.F."/>
            <person name="Redden C.L."/>
            <person name="Rosenzweig C.N."/>
            <person name="Scholz M.B."/>
            <person name="Teshima H."/>
            <person name="Xu Y."/>
        </authorList>
    </citation>
    <scope>NUCLEOTIDE SEQUENCE [LARGE SCALE GENOMIC DNA]</scope>
    <source>
        <strain evidence="3">gladioli</strain>
        <strain evidence="1">Gladioli</strain>
    </source>
</reference>
<accession>A0A095FLL3</accession>
<dbReference type="KEGG" id="bgo:BM43_507"/>
<dbReference type="AlphaFoldDB" id="A0A095FLL3"/>
<reference evidence="4" key="2">
    <citation type="submission" date="2017-09" db="EMBL/GenBank/DDBJ databases">
        <title>FDA dAtabase for Regulatory Grade micrObial Sequences (FDA-ARGOS): Supporting development and validation of Infectious Disease Dx tests.</title>
        <authorList>
            <person name="Minogue T."/>
            <person name="Wolcott M."/>
            <person name="Wasieloski L."/>
            <person name="Aguilar W."/>
            <person name="Moore D."/>
            <person name="Tallon L."/>
            <person name="Sadzewicz L."/>
            <person name="Ott S."/>
            <person name="Zhao X."/>
            <person name="Nagaraj S."/>
            <person name="Vavikolanu K."/>
            <person name="Aluvathingal J."/>
            <person name="Nadendla S."/>
            <person name="Sichtig H."/>
        </authorList>
    </citation>
    <scope>NUCLEOTIDE SEQUENCE [LARGE SCALE GENOMIC DNA]</scope>
    <source>
        <strain evidence="4">FDAARGOS_390</strain>
    </source>
</reference>
<comment type="caution">
    <text evidence="2">The sequence shown here is derived from an EMBL/GenBank/DDBJ whole genome shotgun (WGS) entry which is preliminary data.</text>
</comment>
<evidence type="ECO:0000313" key="4">
    <source>
        <dbReference type="Proteomes" id="UP000220629"/>
    </source>
</evidence>
<dbReference type="EMBL" id="PDDY01000004">
    <property type="protein sequence ID" value="PEH37378.1"/>
    <property type="molecule type" value="Genomic_DNA"/>
</dbReference>
<evidence type="ECO:0000313" key="2">
    <source>
        <dbReference type="EMBL" id="PEH37378.1"/>
    </source>
</evidence>
<dbReference type="Proteomes" id="UP000029590">
    <property type="component" value="Unassembled WGS sequence"/>
</dbReference>
<reference evidence="2" key="3">
    <citation type="submission" date="2017-09" db="EMBL/GenBank/DDBJ databases">
        <title>FDA dAtabase for Regulatory Grade micrObial Sequences (FDA-ARGOS): Supporting development and validation of Infectious Disease Dx tests.</title>
        <authorList>
            <person name="Minogue T."/>
            <person name="Wolcott M."/>
            <person name="Wasieloski L."/>
            <person name="Aguilar W."/>
            <person name="Moore D."/>
            <person name="Tallon L.J."/>
            <person name="Sadzewicz L."/>
            <person name="Ott S."/>
            <person name="Zhao X."/>
            <person name="Nagaraj S."/>
            <person name="Vavikolanu K."/>
            <person name="Aluvathingal J."/>
            <person name="Nadendla S."/>
            <person name="Sichtig H."/>
        </authorList>
    </citation>
    <scope>NUCLEOTIDE SEQUENCE</scope>
    <source>
        <strain evidence="2">FDAARGOS_390</strain>
    </source>
</reference>
<gene>
    <name evidence="2" type="ORF">CRM94_22815</name>
    <name evidence="1" type="ORF">DM48_5137</name>
</gene>
<dbReference type="Proteomes" id="UP000220629">
    <property type="component" value="Unassembled WGS sequence"/>
</dbReference>